<dbReference type="Proteomes" id="UP000199518">
    <property type="component" value="Unassembled WGS sequence"/>
</dbReference>
<dbReference type="OrthoDB" id="665764at2"/>
<evidence type="ECO:0000313" key="1">
    <source>
        <dbReference type="EMBL" id="SFH97706.1"/>
    </source>
</evidence>
<accession>A0A1I3EFK6</accession>
<evidence type="ECO:0008006" key="3">
    <source>
        <dbReference type="Google" id="ProtNLM"/>
    </source>
</evidence>
<name>A0A1I3EFK6_9PLAN</name>
<evidence type="ECO:0000313" key="2">
    <source>
        <dbReference type="Proteomes" id="UP000199518"/>
    </source>
</evidence>
<dbReference type="RefSeq" id="WP_092048591.1">
    <property type="nucleotide sequence ID" value="NZ_FOQD01000004.1"/>
</dbReference>
<protein>
    <recommendedName>
        <fullName evidence="3">Zinc-or iron-chelating domain-containing protein</fullName>
    </recommendedName>
</protein>
<proteinExistence type="predicted"/>
<dbReference type="EMBL" id="FOQD01000004">
    <property type="protein sequence ID" value="SFH97706.1"/>
    <property type="molecule type" value="Genomic_DNA"/>
</dbReference>
<gene>
    <name evidence="1" type="ORF">SAMN05421753_104200</name>
</gene>
<keyword evidence="2" id="KW-1185">Reference proteome</keyword>
<organism evidence="1 2">
    <name type="scientific">Planctomicrobium piriforme</name>
    <dbReference type="NCBI Taxonomy" id="1576369"/>
    <lineage>
        <taxon>Bacteria</taxon>
        <taxon>Pseudomonadati</taxon>
        <taxon>Planctomycetota</taxon>
        <taxon>Planctomycetia</taxon>
        <taxon>Planctomycetales</taxon>
        <taxon>Planctomycetaceae</taxon>
        <taxon>Planctomicrobium</taxon>
    </lineage>
</organism>
<dbReference type="STRING" id="1576369.SAMN05421753_104200"/>
<dbReference type="AlphaFoldDB" id="A0A1I3EFK6"/>
<sequence length="151" mass="16329">MLKALSVFERSSCACSQCRQTCRSGKPGCLAPSDVDHIAEYIGLDEASDEFIRKSFQACVDGPRTAVADFPDGETPAIRPRVRKDGSCIFLGPDDECLIHPVAPFECGRVDACDPASGAAAMKRLGSEIAGSRDYVMLWKWLLDQQNGITA</sequence>
<reference evidence="2" key="1">
    <citation type="submission" date="2016-10" db="EMBL/GenBank/DDBJ databases">
        <authorList>
            <person name="Varghese N."/>
            <person name="Submissions S."/>
        </authorList>
    </citation>
    <scope>NUCLEOTIDE SEQUENCE [LARGE SCALE GENOMIC DNA]</scope>
    <source>
        <strain evidence="2">DSM 26348</strain>
    </source>
</reference>